<gene>
    <name evidence="2" type="ORF">H8S77_26495</name>
</gene>
<evidence type="ECO:0000259" key="1">
    <source>
        <dbReference type="Pfam" id="PF16249"/>
    </source>
</evidence>
<proteinExistence type="predicted"/>
<protein>
    <submittedName>
        <fullName evidence="2">DUF4906 domain-containing protein</fullName>
    </submittedName>
</protein>
<evidence type="ECO:0000313" key="3">
    <source>
        <dbReference type="Proteomes" id="UP000644010"/>
    </source>
</evidence>
<sequence length="405" mass="44423">MKKIEGKGILSLLFFCICFCGCEKEGLQEKTRQLYIQLSMPESIHVETKGTGDTKPVLGGVEVQNVWIVQFKVNDDDNKSTGSCLKALYVPQSGISKSTDENQDGLIVNLKTGGDTDISKFTADNSLFYVIANGSRAMLTNEGSDDAMYSLTVNELAEITESKLKAKTVLIGTSEKPFVTTSPKLLTSEPFYYTPTNEGVIKVRAQMFRAFAKIKVNITSVSPGLFTLDETSGSASVKIYNLPKNMATYRAGGTNEKTYPATDDVVKGAFNMTVDQITTPNQTVSREFYMAENLRGLGKSATQQGKNQNENGPGSESDKLAGCTYIELTGTYKYDPSHTDGVKVKYTFYLGGNFTNDYNIARDYSYDITFRIAGPNSADVRVEITDGNVAIFDEVDVIKNIIVDF</sequence>
<dbReference type="Pfam" id="PF16249">
    <property type="entry name" value="DUF4906"/>
    <property type="match status" value="1"/>
</dbReference>
<evidence type="ECO:0000313" key="2">
    <source>
        <dbReference type="EMBL" id="MBC5646417.1"/>
    </source>
</evidence>
<organism evidence="2 3">
    <name type="scientific">Parabacteroides segnis</name>
    <dbReference type="NCBI Taxonomy" id="2763058"/>
    <lineage>
        <taxon>Bacteria</taxon>
        <taxon>Pseudomonadati</taxon>
        <taxon>Bacteroidota</taxon>
        <taxon>Bacteroidia</taxon>
        <taxon>Bacteroidales</taxon>
        <taxon>Tannerellaceae</taxon>
        <taxon>Parabacteroides</taxon>
    </lineage>
</organism>
<dbReference type="InterPro" id="IPR032594">
    <property type="entry name" value="DUF4906"/>
</dbReference>
<dbReference type="RefSeq" id="WP_186961886.1">
    <property type="nucleotide sequence ID" value="NZ_JACOOI010000056.1"/>
</dbReference>
<dbReference type="EMBL" id="JACOOI010000056">
    <property type="protein sequence ID" value="MBC5646417.1"/>
    <property type="molecule type" value="Genomic_DNA"/>
</dbReference>
<dbReference type="Proteomes" id="UP000644010">
    <property type="component" value="Unassembled WGS sequence"/>
</dbReference>
<comment type="caution">
    <text evidence="2">The sequence shown here is derived from an EMBL/GenBank/DDBJ whole genome shotgun (WGS) entry which is preliminary data.</text>
</comment>
<name>A0ABR7E9H1_9BACT</name>
<reference evidence="2 3" key="1">
    <citation type="submission" date="2020-08" db="EMBL/GenBank/DDBJ databases">
        <title>Genome public.</title>
        <authorList>
            <person name="Liu C."/>
            <person name="Sun Q."/>
        </authorList>
    </citation>
    <scope>NUCLEOTIDE SEQUENCE [LARGE SCALE GENOMIC DNA]</scope>
    <source>
        <strain evidence="2 3">BX2</strain>
    </source>
</reference>
<accession>A0ABR7E9H1</accession>
<keyword evidence="3" id="KW-1185">Reference proteome</keyword>
<feature type="domain" description="DUF4906" evidence="1">
    <location>
        <begin position="285"/>
        <end position="368"/>
    </location>
</feature>